<keyword evidence="3" id="KW-1185">Reference proteome</keyword>
<protein>
    <submittedName>
        <fullName evidence="2">Uncharacterized protein</fullName>
    </submittedName>
</protein>
<evidence type="ECO:0000256" key="1">
    <source>
        <dbReference type="SAM" id="MobiDB-lite"/>
    </source>
</evidence>
<feature type="region of interest" description="Disordered" evidence="1">
    <location>
        <begin position="140"/>
        <end position="163"/>
    </location>
</feature>
<sequence>MSSVAANRFSVKSSNESSKRLLEDAIPTFCLHPAQTRLKVISQRRRHGEGLFRDDDERQRQIRKEAVDLNNNDSSDQFVGSLFSFLSSTRFLAADGTKLRAQIIQNELESLRVGHLGQDSRWEPFVAFVGLQVGTNLQRRLLGDDNNSPSGDGHRRHQTTTSSFFSFPSSNNNSSWPPNVIRCATGVVLNCMSSELRTSPILPRAHVNVVLNLLRDEEGGSRDEPPARTLLRFLIHSNRSGLHGKEERSGCSEVSDWSGTAAKLASFVFAQFVRVTPPQSGSKTLHSFAIPPDIASWRQDTWNALITVVPRVGLATNASFARVGALMVLKQQWIFWAGCRQVVVIYHEDDDGPTASSPDLEALMLPPPELFRGPGDLHTTTEHDHCIHVLAWQPTQVSLVVGALMVLKQQWIFWAGCRQVVVIYHEDDDGPTASSPDLEALMLPPPELFRGPGDLHTTTEHDHCIQRTEGLVIQLVVLLKDLSLESYQASRSMLHRIVCCLDSEVNATTILILVEDDVDKTTKQFLEGWSATLMHVVLTELGGGGHHIGILTCTSVGKSHMFRIAKQLKVAPAPCALLKLYDGSALRRKRLGVAFAPPPPHPRSFEEGGTVNNRNCWNVALELVGTKNHDATTYSSWHSSKTANDILVSVALCGNDSSITTQTEELSSKFTSVVLCAPTPAIVEALTIHFHRHLSALRSLFAPSCDNAIQPTTCSPGHGLSLAVLSQTCLKMANDLASSDSATVAALQQWKRRFFDNSVSIVDRYDAAVMLDFDRDVRLILPIVAKTFYDALTSYLALILEQSLGYSVDRAWSRVILAADAIMCHHTNSPADTRPHIATSFKDMYTIFVECPPLFMGGNNGDDEDGGNNDDEIYGGRASELTSHPPTITLSECRDWHTIDEVLHAVAAVGRIVESYTAIGVVTASV</sequence>
<evidence type="ECO:0000313" key="2">
    <source>
        <dbReference type="EMBL" id="CUF59896.1"/>
    </source>
</evidence>
<proteinExistence type="predicted"/>
<dbReference type="Proteomes" id="UP000051952">
    <property type="component" value="Unassembled WGS sequence"/>
</dbReference>
<organism evidence="2 3">
    <name type="scientific">Bodo saltans</name>
    <name type="common">Flagellated protozoan</name>
    <dbReference type="NCBI Taxonomy" id="75058"/>
    <lineage>
        <taxon>Eukaryota</taxon>
        <taxon>Discoba</taxon>
        <taxon>Euglenozoa</taxon>
        <taxon>Kinetoplastea</taxon>
        <taxon>Metakinetoplastina</taxon>
        <taxon>Eubodonida</taxon>
        <taxon>Bodonidae</taxon>
        <taxon>Bodo</taxon>
    </lineage>
</organism>
<dbReference type="AlphaFoldDB" id="A0A0S4ITZ3"/>
<evidence type="ECO:0000313" key="3">
    <source>
        <dbReference type="Proteomes" id="UP000051952"/>
    </source>
</evidence>
<reference evidence="3" key="1">
    <citation type="submission" date="2015-09" db="EMBL/GenBank/DDBJ databases">
        <authorList>
            <consortium name="Pathogen Informatics"/>
        </authorList>
    </citation>
    <scope>NUCLEOTIDE SEQUENCE [LARGE SCALE GENOMIC DNA]</scope>
    <source>
        <strain evidence="3">Lake Konstanz</strain>
    </source>
</reference>
<feature type="region of interest" description="Disordered" evidence="1">
    <location>
        <begin position="859"/>
        <end position="886"/>
    </location>
</feature>
<dbReference type="EMBL" id="CYKH01000364">
    <property type="protein sequence ID" value="CUF59896.1"/>
    <property type="molecule type" value="Genomic_DNA"/>
</dbReference>
<feature type="compositionally biased region" description="Acidic residues" evidence="1">
    <location>
        <begin position="861"/>
        <end position="873"/>
    </location>
</feature>
<accession>A0A0S4ITZ3</accession>
<name>A0A0S4ITZ3_BODSA</name>
<gene>
    <name evidence="2" type="ORF">BSAL_63905</name>
</gene>